<dbReference type="GO" id="GO:0008081">
    <property type="term" value="F:phosphoric diester hydrolase activity"/>
    <property type="evidence" value="ECO:0007669"/>
    <property type="project" value="InterPro"/>
</dbReference>
<dbReference type="InterPro" id="IPR017946">
    <property type="entry name" value="PLC-like_Pdiesterase_TIM-brl"/>
</dbReference>
<organism evidence="2">
    <name type="scientific">marine metagenome</name>
    <dbReference type="NCBI Taxonomy" id="408172"/>
    <lineage>
        <taxon>unclassified sequences</taxon>
        <taxon>metagenomes</taxon>
        <taxon>ecological metagenomes</taxon>
    </lineage>
</organism>
<dbReference type="Pfam" id="PF03009">
    <property type="entry name" value="GDPD"/>
    <property type="match status" value="1"/>
</dbReference>
<reference evidence="2" key="1">
    <citation type="submission" date="2018-05" db="EMBL/GenBank/DDBJ databases">
        <authorList>
            <person name="Lanie J.A."/>
            <person name="Ng W.-L."/>
            <person name="Kazmierczak K.M."/>
            <person name="Andrzejewski T.M."/>
            <person name="Davidsen T.M."/>
            <person name="Wayne K.J."/>
            <person name="Tettelin H."/>
            <person name="Glass J.I."/>
            <person name="Rusch D."/>
            <person name="Podicherti R."/>
            <person name="Tsui H.-C.T."/>
            <person name="Winkler M.E."/>
        </authorList>
    </citation>
    <scope>NUCLEOTIDE SEQUENCE</scope>
</reference>
<evidence type="ECO:0000259" key="1">
    <source>
        <dbReference type="PROSITE" id="PS51704"/>
    </source>
</evidence>
<dbReference type="PANTHER" id="PTHR43805">
    <property type="entry name" value="GLYCEROPHOSPHORYL DIESTER PHOSPHODIESTERASE"/>
    <property type="match status" value="1"/>
</dbReference>
<dbReference type="SUPFAM" id="SSF51695">
    <property type="entry name" value="PLC-like phosphodiesterases"/>
    <property type="match status" value="1"/>
</dbReference>
<dbReference type="GO" id="GO:0006629">
    <property type="term" value="P:lipid metabolic process"/>
    <property type="evidence" value="ECO:0007669"/>
    <property type="project" value="InterPro"/>
</dbReference>
<sequence>DAGYHWSPDGGATHPFRGQGLRIPSLDEVLSTFPDRHLVIELKTDDAPSAQRVCGQLRRHSHHERAIVAAFRDEALVAFRQACPEVATSASSAEAWKYWILHVLRLDVLSSPEFEALQVPEGLGPITIVDRRFVEVSQGRGLPVQVWTIDNEETMERLTDHGVQAIMTRRPDLLNAVLEARGHR</sequence>
<dbReference type="AlphaFoldDB" id="A0A382JI99"/>
<protein>
    <recommendedName>
        <fullName evidence="1">GP-PDE domain-containing protein</fullName>
    </recommendedName>
</protein>
<proteinExistence type="predicted"/>
<evidence type="ECO:0000313" key="2">
    <source>
        <dbReference type="EMBL" id="SVC11385.1"/>
    </source>
</evidence>
<feature type="domain" description="GP-PDE" evidence="1">
    <location>
        <begin position="1"/>
        <end position="178"/>
    </location>
</feature>
<dbReference type="Gene3D" id="3.20.20.190">
    <property type="entry name" value="Phosphatidylinositol (PI) phosphodiesterase"/>
    <property type="match status" value="1"/>
</dbReference>
<dbReference type="PANTHER" id="PTHR43805:SF1">
    <property type="entry name" value="GP-PDE DOMAIN-CONTAINING PROTEIN"/>
    <property type="match status" value="1"/>
</dbReference>
<feature type="non-terminal residue" evidence="2">
    <location>
        <position position="1"/>
    </location>
</feature>
<dbReference type="PROSITE" id="PS51704">
    <property type="entry name" value="GP_PDE"/>
    <property type="match status" value="1"/>
</dbReference>
<gene>
    <name evidence="2" type="ORF">METZ01_LOCUS264239</name>
</gene>
<accession>A0A382JI99</accession>
<dbReference type="EMBL" id="UINC01074316">
    <property type="protein sequence ID" value="SVC11385.1"/>
    <property type="molecule type" value="Genomic_DNA"/>
</dbReference>
<dbReference type="InterPro" id="IPR030395">
    <property type="entry name" value="GP_PDE_dom"/>
</dbReference>
<name>A0A382JI99_9ZZZZ</name>